<dbReference type="Gene3D" id="3.20.20.80">
    <property type="entry name" value="Glycosidases"/>
    <property type="match status" value="1"/>
</dbReference>
<dbReference type="AlphaFoldDB" id="A7NGQ8"/>
<keyword evidence="8" id="KW-0624">Polysaccharide degradation</keyword>
<dbReference type="KEGG" id="rca:Rcas_0521"/>
<feature type="binding site" evidence="10">
    <location>
        <position position="399"/>
    </location>
    <ligand>
        <name>substrate</name>
    </ligand>
</feature>
<dbReference type="InterPro" id="IPR017736">
    <property type="entry name" value="Glyco_hydro_1_beta-glucosidase"/>
</dbReference>
<evidence type="ECO:0000313" key="14">
    <source>
        <dbReference type="Proteomes" id="UP000000263"/>
    </source>
</evidence>
<comment type="similarity">
    <text evidence="2 12">Belongs to the glycosyl hydrolase 1 family.</text>
</comment>
<dbReference type="FunFam" id="3.20.20.80:FF:000004">
    <property type="entry name" value="Beta-glucosidase 6-phospho-beta-glucosidase"/>
    <property type="match status" value="1"/>
</dbReference>
<dbReference type="Proteomes" id="UP000000263">
    <property type="component" value="Chromosome"/>
</dbReference>
<proteinExistence type="inferred from homology"/>
<dbReference type="GO" id="GO:0008422">
    <property type="term" value="F:beta-glucosidase activity"/>
    <property type="evidence" value="ECO:0007669"/>
    <property type="project" value="UniProtKB-EC"/>
</dbReference>
<evidence type="ECO:0000313" key="13">
    <source>
        <dbReference type="EMBL" id="ABU56651.1"/>
    </source>
</evidence>
<evidence type="ECO:0000256" key="9">
    <source>
        <dbReference type="PIRSR" id="PIRSR617736-1"/>
    </source>
</evidence>
<evidence type="ECO:0000256" key="3">
    <source>
        <dbReference type="ARBA" id="ARBA00012744"/>
    </source>
</evidence>
<dbReference type="SUPFAM" id="SSF51445">
    <property type="entry name" value="(Trans)glycosidases"/>
    <property type="match status" value="1"/>
</dbReference>
<feature type="binding site" evidence="10">
    <location>
        <position position="121"/>
    </location>
    <ligand>
        <name>substrate</name>
    </ligand>
</feature>
<feature type="active site" description="Proton donor" evidence="9">
    <location>
        <position position="166"/>
    </location>
</feature>
<dbReference type="CAZy" id="GH1">
    <property type="family name" value="Glycoside Hydrolase Family 1"/>
</dbReference>
<dbReference type="PROSITE" id="PS00572">
    <property type="entry name" value="GLYCOSYL_HYDROL_F1_1"/>
    <property type="match status" value="1"/>
</dbReference>
<dbReference type="InterPro" id="IPR001360">
    <property type="entry name" value="Glyco_hydro_1"/>
</dbReference>
<sequence length="453" mass="50729">MAIRHFPDDFLWGAATAAFQIEGATREDGRGESIWDRFCATPGKVLNGDTGDPACDHYHRWRDDIALMKSLGFPAYRFSIAWSRIMPKGRGAVNPAGLDFYDRLVDGLLAAGIRPFVTLYHWDLPQALEDAGGWPARDTAAAFADYADVVARRLGDRVKHWITLNEPWCSAFLGYWTGDHAPGRKEGPALAAAHHLLLGHGLALAALRAAHSDVRAGITLNFSPADPASDSDADRAAAWRYDGFFNRWYLDPLYRSAYPADMLALYAQMGQAPPVQDDDMRIIAAPLDFLGVNYYSRAVIRDDPQAGGLRYAHKRPEGEYTQMDWEVHPASLRRLLERLHRDYAPTTLYITENGAAYPDEVSSDGGVHDPDRVRYIARHLAACHDAIAAGVPLRGYFVWSLMDNFEWAFGYSRRFGIVYVDYATQRRIPKDSALFLRQVIAANALTETQMFTR</sequence>
<dbReference type="NCBIfam" id="TIGR03356">
    <property type="entry name" value="BGL"/>
    <property type="match status" value="1"/>
</dbReference>
<feature type="binding site" evidence="10">
    <location>
        <position position="165"/>
    </location>
    <ligand>
        <name>substrate</name>
    </ligand>
</feature>
<protein>
    <recommendedName>
        <fullName evidence="3 12">Beta-glucosidase</fullName>
        <ecNumber evidence="3 12">3.2.1.21</ecNumber>
    </recommendedName>
</protein>
<feature type="binding site" evidence="10">
    <location>
        <position position="20"/>
    </location>
    <ligand>
        <name>substrate</name>
    </ligand>
</feature>
<accession>A7NGQ8</accession>
<dbReference type="InterPro" id="IPR033132">
    <property type="entry name" value="GH_1_N_CS"/>
</dbReference>
<evidence type="ECO:0000256" key="4">
    <source>
        <dbReference type="ARBA" id="ARBA00022801"/>
    </source>
</evidence>
<dbReference type="GO" id="GO:0030245">
    <property type="term" value="P:cellulose catabolic process"/>
    <property type="evidence" value="ECO:0007669"/>
    <property type="project" value="UniProtKB-KW"/>
</dbReference>
<dbReference type="PRINTS" id="PR00131">
    <property type="entry name" value="GLHYDRLASE1"/>
</dbReference>
<dbReference type="STRING" id="383372.Rcas_0521"/>
<gene>
    <name evidence="13" type="ordered locus">Rcas_0521</name>
</gene>
<evidence type="ECO:0000256" key="6">
    <source>
        <dbReference type="ARBA" id="ARBA00023277"/>
    </source>
</evidence>
<organism evidence="13 14">
    <name type="scientific">Roseiflexus castenholzii (strain DSM 13941 / HLO8)</name>
    <dbReference type="NCBI Taxonomy" id="383372"/>
    <lineage>
        <taxon>Bacteria</taxon>
        <taxon>Bacillati</taxon>
        <taxon>Chloroflexota</taxon>
        <taxon>Chloroflexia</taxon>
        <taxon>Chloroflexales</taxon>
        <taxon>Roseiflexineae</taxon>
        <taxon>Roseiflexaceae</taxon>
        <taxon>Roseiflexus</taxon>
    </lineage>
</organism>
<evidence type="ECO:0000256" key="10">
    <source>
        <dbReference type="PIRSR" id="PIRSR617736-2"/>
    </source>
</evidence>
<evidence type="ECO:0000256" key="12">
    <source>
        <dbReference type="RuleBase" id="RU361175"/>
    </source>
</evidence>
<evidence type="ECO:0000256" key="7">
    <source>
        <dbReference type="ARBA" id="ARBA00023295"/>
    </source>
</evidence>
<keyword evidence="14" id="KW-1185">Reference proteome</keyword>
<reference evidence="13 14" key="1">
    <citation type="submission" date="2007-08" db="EMBL/GenBank/DDBJ databases">
        <title>Complete sequence of Roseiflexus castenholzii DSM 13941.</title>
        <authorList>
            <consortium name="US DOE Joint Genome Institute"/>
            <person name="Copeland A."/>
            <person name="Lucas S."/>
            <person name="Lapidus A."/>
            <person name="Barry K."/>
            <person name="Glavina del Rio T."/>
            <person name="Dalin E."/>
            <person name="Tice H."/>
            <person name="Pitluck S."/>
            <person name="Thompson L.S."/>
            <person name="Brettin T."/>
            <person name="Bruce D."/>
            <person name="Detter J.C."/>
            <person name="Han C."/>
            <person name="Tapia R."/>
            <person name="Schmutz J."/>
            <person name="Larimer F."/>
            <person name="Land M."/>
            <person name="Hauser L."/>
            <person name="Kyrpides N."/>
            <person name="Mikhailova N."/>
            <person name="Bryant D.A."/>
            <person name="Hanada S."/>
            <person name="Tsukatani Y."/>
            <person name="Richardson P."/>
        </authorList>
    </citation>
    <scope>NUCLEOTIDE SEQUENCE [LARGE SCALE GENOMIC DNA]</scope>
    <source>
        <strain evidence="14">DSM 13941 / HLO8</strain>
    </source>
</reference>
<dbReference type="InterPro" id="IPR017853">
    <property type="entry name" value="GH"/>
</dbReference>
<dbReference type="eggNOG" id="COG2723">
    <property type="taxonomic scope" value="Bacteria"/>
</dbReference>
<dbReference type="EMBL" id="CP000804">
    <property type="protein sequence ID" value="ABU56651.1"/>
    <property type="molecule type" value="Genomic_DNA"/>
</dbReference>
<name>A7NGQ8_ROSCS</name>
<keyword evidence="6" id="KW-0119">Carbohydrate metabolism</keyword>
<feature type="binding site" evidence="10">
    <location>
        <position position="295"/>
    </location>
    <ligand>
        <name>substrate</name>
    </ligand>
</feature>
<dbReference type="PROSITE" id="PS00653">
    <property type="entry name" value="GLYCOSYL_HYDROL_F1_2"/>
    <property type="match status" value="1"/>
</dbReference>
<feature type="binding site" evidence="10">
    <location>
        <begin position="406"/>
        <end position="407"/>
    </location>
    <ligand>
        <name>substrate</name>
    </ligand>
</feature>
<evidence type="ECO:0000256" key="1">
    <source>
        <dbReference type="ARBA" id="ARBA00000448"/>
    </source>
</evidence>
<evidence type="ECO:0000256" key="5">
    <source>
        <dbReference type="ARBA" id="ARBA00023001"/>
    </source>
</evidence>
<dbReference type="PANTHER" id="PTHR10353:SF36">
    <property type="entry name" value="LP05116P"/>
    <property type="match status" value="1"/>
</dbReference>
<comment type="catalytic activity">
    <reaction evidence="1 12">
        <text>Hydrolysis of terminal, non-reducing beta-D-glucosyl residues with release of beta-D-glucose.</text>
        <dbReference type="EC" id="3.2.1.21"/>
    </reaction>
</comment>
<evidence type="ECO:0000256" key="2">
    <source>
        <dbReference type="ARBA" id="ARBA00010838"/>
    </source>
</evidence>
<evidence type="ECO:0000256" key="8">
    <source>
        <dbReference type="ARBA" id="ARBA00023326"/>
    </source>
</evidence>
<keyword evidence="7 12" id="KW-0326">Glycosidase</keyword>
<dbReference type="Pfam" id="PF00232">
    <property type="entry name" value="Glyco_hydro_1"/>
    <property type="match status" value="1"/>
</dbReference>
<feature type="active site" description="Nucleophile" evidence="9 11">
    <location>
        <position position="352"/>
    </location>
</feature>
<dbReference type="PANTHER" id="PTHR10353">
    <property type="entry name" value="GLYCOSYL HYDROLASE"/>
    <property type="match status" value="1"/>
</dbReference>
<dbReference type="HOGENOM" id="CLU_001859_1_3_0"/>
<dbReference type="EC" id="3.2.1.21" evidence="3 12"/>
<keyword evidence="4 12" id="KW-0378">Hydrolase</keyword>
<keyword evidence="5" id="KW-0136">Cellulose degradation</keyword>
<dbReference type="RefSeq" id="WP_012119082.1">
    <property type="nucleotide sequence ID" value="NC_009767.1"/>
</dbReference>
<dbReference type="InterPro" id="IPR018120">
    <property type="entry name" value="Glyco_hydro_1_AS"/>
</dbReference>
<dbReference type="GO" id="GO:0005829">
    <property type="term" value="C:cytosol"/>
    <property type="evidence" value="ECO:0007669"/>
    <property type="project" value="TreeGrafter"/>
</dbReference>
<evidence type="ECO:0000256" key="11">
    <source>
        <dbReference type="PROSITE-ProRule" id="PRU10055"/>
    </source>
</evidence>